<gene>
    <name evidence="1" type="ORF">GCM10010361_11380</name>
</gene>
<evidence type="ECO:0000313" key="1">
    <source>
        <dbReference type="EMBL" id="GAA0449093.1"/>
    </source>
</evidence>
<reference evidence="1 2" key="1">
    <citation type="journal article" date="2019" name="Int. J. Syst. Evol. Microbiol.">
        <title>The Global Catalogue of Microorganisms (GCM) 10K type strain sequencing project: providing services to taxonomists for standard genome sequencing and annotation.</title>
        <authorList>
            <consortium name="The Broad Institute Genomics Platform"/>
            <consortium name="The Broad Institute Genome Sequencing Center for Infectious Disease"/>
            <person name="Wu L."/>
            <person name="Ma J."/>
        </authorList>
    </citation>
    <scope>NUCLEOTIDE SEQUENCE [LARGE SCALE GENOMIC DNA]</scope>
    <source>
        <strain evidence="1 2">JCM 4805</strain>
    </source>
</reference>
<comment type="caution">
    <text evidence="1">The sequence shown here is derived from an EMBL/GenBank/DDBJ whole genome shotgun (WGS) entry which is preliminary data.</text>
</comment>
<name>A0ABN0ZIW2_9ACTN</name>
<dbReference type="EMBL" id="BAAABY010000009">
    <property type="protein sequence ID" value="GAA0449093.1"/>
    <property type="molecule type" value="Genomic_DNA"/>
</dbReference>
<dbReference type="RefSeq" id="WP_346093488.1">
    <property type="nucleotide sequence ID" value="NZ_BAAABY010000009.1"/>
</dbReference>
<sequence>MEAGDRGVVAKEVDRGGGLSEAGFAKGAEGTLSEAFQSSVTYKYLVPDELHDRLVDVEEGEEVAGGLTSDEEVILSVPALASCLLDNREFDSPLEPYLEKALANLGVTRVETGTATPRRPTQ</sequence>
<keyword evidence="2" id="KW-1185">Reference proteome</keyword>
<proteinExistence type="predicted"/>
<accession>A0ABN0ZIW2</accession>
<protein>
    <submittedName>
        <fullName evidence="1">Uncharacterized protein</fullName>
    </submittedName>
</protein>
<dbReference type="Proteomes" id="UP001500909">
    <property type="component" value="Unassembled WGS sequence"/>
</dbReference>
<organism evidence="1 2">
    <name type="scientific">Streptomyces olivaceiscleroticus</name>
    <dbReference type="NCBI Taxonomy" id="68245"/>
    <lineage>
        <taxon>Bacteria</taxon>
        <taxon>Bacillati</taxon>
        <taxon>Actinomycetota</taxon>
        <taxon>Actinomycetes</taxon>
        <taxon>Kitasatosporales</taxon>
        <taxon>Streptomycetaceae</taxon>
        <taxon>Streptomyces</taxon>
    </lineage>
</organism>
<evidence type="ECO:0000313" key="2">
    <source>
        <dbReference type="Proteomes" id="UP001500909"/>
    </source>
</evidence>